<proteinExistence type="predicted"/>
<dbReference type="Proteomes" id="UP000241895">
    <property type="component" value="Unassembled WGS sequence"/>
</dbReference>
<reference evidence="2 3" key="1">
    <citation type="submission" date="2018-03" db="EMBL/GenBank/DDBJ databases">
        <authorList>
            <person name="Zhou J."/>
            <person name="Li X."/>
            <person name="Xue M."/>
            <person name="Yin J."/>
        </authorList>
    </citation>
    <scope>NUCLEOTIDE SEQUENCE [LARGE SCALE GENOMIC DNA]</scope>
    <source>
        <strain evidence="2 3">SYSU ZJ2214</strain>
    </source>
</reference>
<feature type="domain" description="Oxidoreductase molybdopterin-binding" evidence="1">
    <location>
        <begin position="70"/>
        <end position="144"/>
    </location>
</feature>
<comment type="caution">
    <text evidence="2">The sequence shown here is derived from an EMBL/GenBank/DDBJ whole genome shotgun (WGS) entry which is preliminary data.</text>
</comment>
<dbReference type="InterPro" id="IPR000572">
    <property type="entry name" value="OxRdtase_Mopterin-bd_dom"/>
</dbReference>
<gene>
    <name evidence="2" type="ORF">C6W88_10930</name>
</gene>
<keyword evidence="3" id="KW-1185">Reference proteome</keyword>
<name>A0ABX5IZG1_9GAMM</name>
<evidence type="ECO:0000259" key="1">
    <source>
        <dbReference type="Pfam" id="PF00174"/>
    </source>
</evidence>
<sequence length="173" mass="18817">MRVPAFLCQVGVLLGLLVAGGIGQAHSQPLPAPEGPVLLKVSGNIQNTNVDAQLLLDRAMLDDLESRALVTDTPWHSQASRFEGPLLRSVLESAGVTADSIRVHALNGFVADIPVSDAYRYDVILAMKQDGEAMSVRNFGPLFVLYPFDDHPELLNESVQFRSVWQVDAIEVP</sequence>
<dbReference type="SUPFAM" id="SSF56524">
    <property type="entry name" value="Oxidoreductase molybdopterin-binding domain"/>
    <property type="match status" value="1"/>
</dbReference>
<dbReference type="EMBL" id="PXNS01000005">
    <property type="protein sequence ID" value="PTL94858.1"/>
    <property type="molecule type" value="Genomic_DNA"/>
</dbReference>
<protein>
    <submittedName>
        <fullName evidence="2">Oxidoreductase</fullName>
    </submittedName>
</protein>
<dbReference type="Gene3D" id="3.90.420.10">
    <property type="entry name" value="Oxidoreductase, molybdopterin-binding domain"/>
    <property type="match status" value="1"/>
</dbReference>
<evidence type="ECO:0000313" key="3">
    <source>
        <dbReference type="Proteomes" id="UP000241895"/>
    </source>
</evidence>
<evidence type="ECO:0000313" key="2">
    <source>
        <dbReference type="EMBL" id="PTL94858.1"/>
    </source>
</evidence>
<dbReference type="Pfam" id="PF00174">
    <property type="entry name" value="Oxidored_molyb"/>
    <property type="match status" value="1"/>
</dbReference>
<dbReference type="InterPro" id="IPR036374">
    <property type="entry name" value="OxRdtase_Mopterin-bd_sf"/>
</dbReference>
<accession>A0ABX5IZG1</accession>
<organism evidence="2 3">
    <name type="scientific">Halomonas litopenaei</name>
    <dbReference type="NCBI Taxonomy" id="2109328"/>
    <lineage>
        <taxon>Bacteria</taxon>
        <taxon>Pseudomonadati</taxon>
        <taxon>Pseudomonadota</taxon>
        <taxon>Gammaproteobacteria</taxon>
        <taxon>Oceanospirillales</taxon>
        <taxon>Halomonadaceae</taxon>
        <taxon>Halomonas</taxon>
    </lineage>
</organism>